<protein>
    <recommendedName>
        <fullName evidence="3">SUKH-4 immunity protein of toxin-antitoxin system</fullName>
    </recommendedName>
</protein>
<organism evidence="1 2">
    <name type="scientific">Streptomyces noursei</name>
    <name type="common">Streptomyces albulus</name>
    <dbReference type="NCBI Taxonomy" id="1971"/>
    <lineage>
        <taxon>Bacteria</taxon>
        <taxon>Bacillati</taxon>
        <taxon>Actinomycetota</taxon>
        <taxon>Actinomycetes</taxon>
        <taxon>Kitasatosporales</taxon>
        <taxon>Streptomycetaceae</taxon>
        <taxon>Streptomyces</taxon>
    </lineage>
</organism>
<dbReference type="Pfam" id="PF14435">
    <property type="entry name" value="SUKH-4"/>
    <property type="match status" value="1"/>
</dbReference>
<sequence length="209" mass="23332">MPQLTDRSMMESVFPPEKLVTLEEAKLPAEIDAATRALLTATGLPDDRSSFFVLDGGLFAGETPDRFRRCAQLSHFSEYHDMPEGWAEWLVLGEIHYDVVVLDPVSGAVHALPDGEFTARPLNQSLDSFLYFLYLLELERPGYDATVSEDLPDPEALAESLRERMRNADPLPFEGVEPVWSEEADWEAEDAAPVPTWDGVLSDVYETVG</sequence>
<keyword evidence="2" id="KW-1185">Reference proteome</keyword>
<reference evidence="2" key="1">
    <citation type="submission" date="2015-09" db="EMBL/GenBank/DDBJ databases">
        <authorList>
            <person name="Graham D.E."/>
            <person name="Mahan K.M."/>
            <person name="Klingeman D.M."/>
            <person name="Fida T."/>
            <person name="Giannone R.J."/>
            <person name="Hettich R.L."/>
            <person name="Parry R.J."/>
            <person name="Spain J.C."/>
        </authorList>
    </citation>
    <scope>NUCLEOTIDE SEQUENCE [LARGE SCALE GENOMIC DNA]</scope>
    <source>
        <strain evidence="2">JCM 4701</strain>
    </source>
</reference>
<dbReference type="Proteomes" id="UP000236047">
    <property type="component" value="Unassembled WGS sequence"/>
</dbReference>
<name>A0A2N8PMF3_STRNR</name>
<dbReference type="AlphaFoldDB" id="A0A2N8PMF3"/>
<gene>
    <name evidence="1" type="ORF">AOB60_16910</name>
</gene>
<dbReference type="EMBL" id="LJSN01000002">
    <property type="protein sequence ID" value="PNE42198.1"/>
    <property type="molecule type" value="Genomic_DNA"/>
</dbReference>
<proteinExistence type="predicted"/>
<evidence type="ECO:0000313" key="1">
    <source>
        <dbReference type="EMBL" id="PNE42198.1"/>
    </source>
</evidence>
<dbReference type="InterPro" id="IPR025851">
    <property type="entry name" value="SUKH-4"/>
</dbReference>
<comment type="caution">
    <text evidence="1">The sequence shown here is derived from an EMBL/GenBank/DDBJ whole genome shotgun (WGS) entry which is preliminary data.</text>
</comment>
<accession>A0A2N8PMF3</accession>
<evidence type="ECO:0008006" key="3">
    <source>
        <dbReference type="Google" id="ProtNLM"/>
    </source>
</evidence>
<dbReference type="RefSeq" id="WP_073442138.1">
    <property type="nucleotide sequence ID" value="NZ_LJSN01000002.1"/>
</dbReference>
<evidence type="ECO:0000313" key="2">
    <source>
        <dbReference type="Proteomes" id="UP000236047"/>
    </source>
</evidence>